<evidence type="ECO:0000256" key="6">
    <source>
        <dbReference type="ARBA" id="ARBA00023270"/>
    </source>
</evidence>
<dbReference type="PANTHER" id="PTHR34266">
    <property type="entry name" value="THIAZOLE SYNTHASE"/>
    <property type="match status" value="1"/>
</dbReference>
<keyword evidence="5 13" id="KW-0560">Oxidoreductase</keyword>
<evidence type="ECO:0000256" key="2">
    <source>
        <dbReference type="ARBA" id="ARBA00004948"/>
    </source>
</evidence>
<reference evidence="13" key="2">
    <citation type="journal article" date="2022" name="Microbiol. Resour. Announc.">
        <title>Metagenome Sequencing to Explore Phylogenomics of Terrestrial Cyanobacteria.</title>
        <authorList>
            <person name="Ward R.D."/>
            <person name="Stajich J.E."/>
            <person name="Johansen J.R."/>
            <person name="Huntemann M."/>
            <person name="Clum A."/>
            <person name="Foster B."/>
            <person name="Foster B."/>
            <person name="Roux S."/>
            <person name="Palaniappan K."/>
            <person name="Varghese N."/>
            <person name="Mukherjee S."/>
            <person name="Reddy T.B.K."/>
            <person name="Daum C."/>
            <person name="Copeland A."/>
            <person name="Chen I.A."/>
            <person name="Ivanova N.N."/>
            <person name="Kyrpides N.C."/>
            <person name="Shapiro N."/>
            <person name="Eloe-Fadrosh E.A."/>
            <person name="Pietrasiak N."/>
        </authorList>
    </citation>
    <scope>NUCLEOTIDE SEQUENCE</scope>
    <source>
        <strain evidence="13">HA4357-MV3</strain>
    </source>
</reference>
<dbReference type="NCBIfam" id="TIGR02352">
    <property type="entry name" value="thiamin_ThiO"/>
    <property type="match status" value="1"/>
</dbReference>
<feature type="active site" description="Schiff-base intermediate with DXP" evidence="9">
    <location>
        <position position="514"/>
    </location>
</feature>
<dbReference type="SUPFAM" id="SSF51905">
    <property type="entry name" value="FAD/NAD(P)-binding domain"/>
    <property type="match status" value="1"/>
</dbReference>
<name>A0A9E3H808_9NOST</name>
<dbReference type="Pfam" id="PF01266">
    <property type="entry name" value="DAO"/>
    <property type="match status" value="1"/>
</dbReference>
<dbReference type="InterPro" id="IPR012727">
    <property type="entry name" value="Gly_oxidase_ThiO"/>
</dbReference>
<feature type="domain" description="FAD dependent oxidoreductase" evidence="11">
    <location>
        <begin position="4"/>
        <end position="361"/>
    </location>
</feature>
<feature type="binding site" evidence="9">
    <location>
        <begin position="601"/>
        <end position="602"/>
    </location>
    <ligand>
        <name>1-deoxy-D-xylulose 5-phosphate</name>
        <dbReference type="ChEBI" id="CHEBI:57792"/>
    </ligand>
</feature>
<evidence type="ECO:0000256" key="9">
    <source>
        <dbReference type="HAMAP-Rule" id="MF_00443"/>
    </source>
</evidence>
<keyword evidence="9" id="KW-0963">Cytoplasm</keyword>
<dbReference type="Pfam" id="PF05690">
    <property type="entry name" value="ThiG"/>
    <property type="match status" value="1"/>
</dbReference>
<dbReference type="EMBL" id="JAHHHW010000085">
    <property type="protein sequence ID" value="MBW4432468.1"/>
    <property type="molecule type" value="Genomic_DNA"/>
</dbReference>
<keyword evidence="3 9" id="KW-0808">Transferase</keyword>
<dbReference type="InterPro" id="IPR033983">
    <property type="entry name" value="Thiazole_synthase_ThiG"/>
</dbReference>
<dbReference type="InterPro" id="IPR036188">
    <property type="entry name" value="FAD/NAD-bd_sf"/>
</dbReference>
<comment type="catalytic activity">
    <reaction evidence="8 9">
        <text>[ThiS sulfur-carrier protein]-C-terminal-Gly-aminoethanethioate + 2-iminoacetate + 1-deoxy-D-xylulose 5-phosphate = [ThiS sulfur-carrier protein]-C-terminal Gly-Gly + 2-[(2R,5Z)-2-carboxy-4-methylthiazol-5(2H)-ylidene]ethyl phosphate + 2 H2O + H(+)</text>
        <dbReference type="Rhea" id="RHEA:26297"/>
        <dbReference type="Rhea" id="RHEA-COMP:12909"/>
        <dbReference type="Rhea" id="RHEA-COMP:19908"/>
        <dbReference type="ChEBI" id="CHEBI:15377"/>
        <dbReference type="ChEBI" id="CHEBI:15378"/>
        <dbReference type="ChEBI" id="CHEBI:57792"/>
        <dbReference type="ChEBI" id="CHEBI:62899"/>
        <dbReference type="ChEBI" id="CHEBI:77846"/>
        <dbReference type="ChEBI" id="CHEBI:90778"/>
        <dbReference type="ChEBI" id="CHEBI:232372"/>
        <dbReference type="EC" id="2.8.1.10"/>
    </reaction>
</comment>
<dbReference type="Gene3D" id="3.20.20.70">
    <property type="entry name" value="Aldolase class I"/>
    <property type="match status" value="1"/>
</dbReference>
<feature type="binding site" evidence="9">
    <location>
        <begin position="623"/>
        <end position="624"/>
    </location>
    <ligand>
        <name>1-deoxy-D-xylulose 5-phosphate</name>
        <dbReference type="ChEBI" id="CHEBI:57792"/>
    </ligand>
</feature>
<dbReference type="GO" id="GO:0005737">
    <property type="term" value="C:cytoplasm"/>
    <property type="evidence" value="ECO:0007669"/>
    <property type="project" value="UniProtKB-SubCell"/>
</dbReference>
<feature type="domain" description="Thiazole synthase ThiG" evidence="12">
    <location>
        <begin position="416"/>
        <end position="666"/>
    </location>
</feature>
<comment type="subcellular location">
    <subcellularLocation>
        <location evidence="9">Cytoplasm</location>
    </subcellularLocation>
</comment>
<evidence type="ECO:0000256" key="3">
    <source>
        <dbReference type="ARBA" id="ARBA00022679"/>
    </source>
</evidence>
<dbReference type="InterPro" id="IPR008867">
    <property type="entry name" value="ThiG"/>
</dbReference>
<dbReference type="Gene3D" id="3.50.50.60">
    <property type="entry name" value="FAD/NAD(P)-binding domain"/>
    <property type="match status" value="1"/>
</dbReference>
<evidence type="ECO:0000256" key="10">
    <source>
        <dbReference type="SAM" id="MobiDB-lite"/>
    </source>
</evidence>
<dbReference type="GO" id="GO:0043799">
    <property type="term" value="F:glycine oxidase activity"/>
    <property type="evidence" value="ECO:0007669"/>
    <property type="project" value="UniProtKB-EC"/>
</dbReference>
<comment type="function">
    <text evidence="1 9">Catalyzes the rearrangement of 1-deoxy-D-xylulose 5-phosphate (DXP) to produce the thiazole phosphate moiety of thiamine. Sulfur is provided by the thiocarboxylate moiety of the carrier protein ThiS. In vitro, sulfur can be provided by H(2)S.</text>
</comment>
<dbReference type="Proteomes" id="UP000813215">
    <property type="component" value="Unassembled WGS sequence"/>
</dbReference>
<comment type="similarity">
    <text evidence="9">Belongs to the ThiG family.</text>
</comment>
<accession>A0A9E3H808</accession>
<dbReference type="InterPro" id="IPR013785">
    <property type="entry name" value="Aldolase_TIM"/>
</dbReference>
<dbReference type="SUPFAM" id="SSF54373">
    <property type="entry name" value="FAD-linked reductases, C-terminal domain"/>
    <property type="match status" value="1"/>
</dbReference>
<gene>
    <name evidence="13" type="primary">thiO</name>
    <name evidence="9" type="synonym">thiG</name>
    <name evidence="13" type="ORF">KME28_12220</name>
</gene>
<evidence type="ECO:0000256" key="7">
    <source>
        <dbReference type="ARBA" id="ARBA00049872"/>
    </source>
</evidence>
<feature type="compositionally biased region" description="Gly residues" evidence="10">
    <location>
        <begin position="107"/>
        <end position="117"/>
    </location>
</feature>
<dbReference type="HAMAP" id="MF_00443">
    <property type="entry name" value="ThiG"/>
    <property type="match status" value="1"/>
</dbReference>
<dbReference type="CDD" id="cd04728">
    <property type="entry name" value="ThiG"/>
    <property type="match status" value="1"/>
</dbReference>
<evidence type="ECO:0000313" key="14">
    <source>
        <dbReference type="Proteomes" id="UP000813215"/>
    </source>
</evidence>
<organism evidence="13 14">
    <name type="scientific">Pelatocladus maniniholoensis HA4357-MV3</name>
    <dbReference type="NCBI Taxonomy" id="1117104"/>
    <lineage>
        <taxon>Bacteria</taxon>
        <taxon>Bacillati</taxon>
        <taxon>Cyanobacteriota</taxon>
        <taxon>Cyanophyceae</taxon>
        <taxon>Nostocales</taxon>
        <taxon>Nostocaceae</taxon>
        <taxon>Pelatocladus</taxon>
    </lineage>
</organism>
<evidence type="ECO:0000256" key="1">
    <source>
        <dbReference type="ARBA" id="ARBA00002834"/>
    </source>
</evidence>
<reference evidence="13" key="1">
    <citation type="submission" date="2021-05" db="EMBL/GenBank/DDBJ databases">
        <authorList>
            <person name="Pietrasiak N."/>
            <person name="Ward R."/>
            <person name="Stajich J.E."/>
            <person name="Kurbessoian T."/>
        </authorList>
    </citation>
    <scope>NUCLEOTIDE SEQUENCE</scope>
    <source>
        <strain evidence="13">HA4357-MV3</strain>
    </source>
</reference>
<dbReference type="GO" id="GO:1990107">
    <property type="term" value="F:thiazole synthase activity"/>
    <property type="evidence" value="ECO:0007669"/>
    <property type="project" value="UniProtKB-EC"/>
</dbReference>
<dbReference type="GO" id="GO:0050660">
    <property type="term" value="F:flavin adenine dinucleotide binding"/>
    <property type="evidence" value="ECO:0007669"/>
    <property type="project" value="InterPro"/>
</dbReference>
<evidence type="ECO:0000259" key="11">
    <source>
        <dbReference type="Pfam" id="PF01266"/>
    </source>
</evidence>
<feature type="binding site" evidence="9">
    <location>
        <position position="575"/>
    </location>
    <ligand>
        <name>1-deoxy-D-xylulose 5-phosphate</name>
        <dbReference type="ChEBI" id="CHEBI:57792"/>
    </ligand>
</feature>
<evidence type="ECO:0000313" key="13">
    <source>
        <dbReference type="EMBL" id="MBW4432468.1"/>
    </source>
</evidence>
<feature type="region of interest" description="Disordered" evidence="10">
    <location>
        <begin position="100"/>
        <end position="125"/>
    </location>
</feature>
<dbReference type="PANTHER" id="PTHR34266:SF2">
    <property type="entry name" value="THIAZOLE SYNTHASE"/>
    <property type="match status" value="1"/>
</dbReference>
<protein>
    <recommendedName>
        <fullName evidence="9">Thiazole synthase</fullName>
        <ecNumber evidence="9">2.8.1.10</ecNumber>
    </recommendedName>
</protein>
<evidence type="ECO:0000256" key="5">
    <source>
        <dbReference type="ARBA" id="ARBA00023002"/>
    </source>
</evidence>
<keyword evidence="4 9" id="KW-0784">Thiamine biosynthesis</keyword>
<comment type="catalytic activity">
    <reaction evidence="7">
        <text>glycine + O2 + H2O = glyoxylate + H2O2 + NH4(+)</text>
        <dbReference type="Rhea" id="RHEA:11532"/>
        <dbReference type="ChEBI" id="CHEBI:15377"/>
        <dbReference type="ChEBI" id="CHEBI:15379"/>
        <dbReference type="ChEBI" id="CHEBI:16240"/>
        <dbReference type="ChEBI" id="CHEBI:28938"/>
        <dbReference type="ChEBI" id="CHEBI:36655"/>
        <dbReference type="ChEBI" id="CHEBI:57305"/>
        <dbReference type="EC" id="1.4.3.19"/>
    </reaction>
</comment>
<dbReference type="AlphaFoldDB" id="A0A9E3H808"/>
<comment type="caution">
    <text evidence="13">The sequence shown here is derived from an EMBL/GenBank/DDBJ whole genome shotgun (WGS) entry which is preliminary data.</text>
</comment>
<dbReference type="EC" id="2.8.1.10" evidence="9"/>
<evidence type="ECO:0000259" key="12">
    <source>
        <dbReference type="Pfam" id="PF05690"/>
    </source>
</evidence>
<keyword evidence="6 9" id="KW-0704">Schiff base</keyword>
<dbReference type="SUPFAM" id="SSF110399">
    <property type="entry name" value="ThiG-like"/>
    <property type="match status" value="1"/>
</dbReference>
<comment type="pathway">
    <text evidence="2 9">Cofactor biosynthesis; thiamine diphosphate biosynthesis.</text>
</comment>
<evidence type="ECO:0000256" key="4">
    <source>
        <dbReference type="ARBA" id="ARBA00022977"/>
    </source>
</evidence>
<proteinExistence type="inferred from homology"/>
<evidence type="ECO:0000256" key="8">
    <source>
        <dbReference type="ARBA" id="ARBA00049897"/>
    </source>
</evidence>
<dbReference type="Gene3D" id="3.30.9.10">
    <property type="entry name" value="D-Amino Acid Oxidase, subunit A, domain 2"/>
    <property type="match status" value="1"/>
</dbReference>
<comment type="subunit">
    <text evidence="9">Homotetramer. Forms heterodimers with either ThiH or ThiS.</text>
</comment>
<sequence>MTKDVLIIGGGIIGLAIAVELKLRGAKVIVTSRDFHAAATHAAAGMLAPDAENISNQAMQDLCWRSRSIYPEWTHKLEQLTGLNTGYWPCGILAPVYEEDEGRHEGQGGQGRHGGQGSRDYSSSLSLPVSSQTAYWLDKETIHQYQPGLGEEVTGGWWYPEDAQVDNRALAKALLGAAQFLGVELKEGIAVEGILQKQGQVVGVQTNAGTLRAEHYVLATGAWTNQLFTLPVRPTKGQMLSVRVPEAIAELPLTRVLFGHNVYIVPKRDRRIILGATVEDVGFTPQNTPAGIQTLLQNAIRLYPQIQNYPIEELWWGFRPATPDELPILGNSFCQNLTFATGHYRNGILLAPITAVLIADLIWEQKSDPLLSHFHYSRFENQSSTSPVMLTHSPSPLSYGQISQLTPTIADTPLVIAGKTFTSRLMTGTGKYRSIEEMQQSVVESGCQIVTVAVRRVQTHAPGHEGLAEALDWTKIWMLPNTAGCKTAEEAIRVARLGREMAKLLGQEDNNFVKLEVIPDSKYLLPDPIGTLQAAEQLVKEGFAVLPYINADPMLAKRLEEVGCATVMPLASPIGSGQGLKTTANIQIIIENANIPVVVDAGIGAPSQAAQAMEMGADALLINSAIALAKNPPLMARAMNLATTAGRIAYLAGRMPIKDYASPSSPMTGTITN</sequence>
<dbReference type="GO" id="GO:0009229">
    <property type="term" value="P:thiamine diphosphate biosynthetic process"/>
    <property type="evidence" value="ECO:0007669"/>
    <property type="project" value="UniProtKB-UniRule"/>
</dbReference>
<dbReference type="InterPro" id="IPR006076">
    <property type="entry name" value="FAD-dep_OxRdtase"/>
</dbReference>